<evidence type="ECO:0000256" key="1">
    <source>
        <dbReference type="SAM" id="MobiDB-lite"/>
    </source>
</evidence>
<dbReference type="InterPro" id="IPR000467">
    <property type="entry name" value="G_patch_dom"/>
</dbReference>
<dbReference type="EMBL" id="JABSTU010000003">
    <property type="protein sequence ID" value="KAH8034989.1"/>
    <property type="molecule type" value="Genomic_DNA"/>
</dbReference>
<dbReference type="PANTHER" id="PTHR23149:SF27">
    <property type="entry name" value="PIN2_TERF1-INTERACTING TELOMERASE INHIBITOR 1"/>
    <property type="match status" value="1"/>
</dbReference>
<feature type="compositionally biased region" description="Polar residues" evidence="1">
    <location>
        <begin position="205"/>
        <end position="215"/>
    </location>
</feature>
<feature type="compositionally biased region" description="Basic and acidic residues" evidence="1">
    <location>
        <begin position="182"/>
        <end position="195"/>
    </location>
</feature>
<feature type="compositionally biased region" description="Low complexity" evidence="1">
    <location>
        <begin position="512"/>
        <end position="530"/>
    </location>
</feature>
<feature type="compositionally biased region" description="Polar residues" evidence="1">
    <location>
        <begin position="642"/>
        <end position="654"/>
    </location>
</feature>
<feature type="compositionally biased region" description="Basic and acidic residues" evidence="1">
    <location>
        <begin position="269"/>
        <end position="281"/>
    </location>
</feature>
<organism evidence="3 4">
    <name type="scientific">Rhipicephalus microplus</name>
    <name type="common">Cattle tick</name>
    <name type="synonym">Boophilus microplus</name>
    <dbReference type="NCBI Taxonomy" id="6941"/>
    <lineage>
        <taxon>Eukaryota</taxon>
        <taxon>Metazoa</taxon>
        <taxon>Ecdysozoa</taxon>
        <taxon>Arthropoda</taxon>
        <taxon>Chelicerata</taxon>
        <taxon>Arachnida</taxon>
        <taxon>Acari</taxon>
        <taxon>Parasitiformes</taxon>
        <taxon>Ixodida</taxon>
        <taxon>Ixodoidea</taxon>
        <taxon>Ixodidae</taxon>
        <taxon>Rhipicephalinae</taxon>
        <taxon>Rhipicephalus</taxon>
        <taxon>Boophilus</taxon>
    </lineage>
</organism>
<feature type="region of interest" description="Disordered" evidence="1">
    <location>
        <begin position="126"/>
        <end position="148"/>
    </location>
</feature>
<dbReference type="PANTHER" id="PTHR23149">
    <property type="entry name" value="G PATCH DOMAIN CONTAINING PROTEIN"/>
    <property type="match status" value="1"/>
</dbReference>
<dbReference type="AlphaFoldDB" id="A0A9J6ELJ5"/>
<dbReference type="InterPro" id="IPR050656">
    <property type="entry name" value="PINX1"/>
</dbReference>
<dbReference type="GO" id="GO:0005730">
    <property type="term" value="C:nucleolus"/>
    <property type="evidence" value="ECO:0007669"/>
    <property type="project" value="TreeGrafter"/>
</dbReference>
<feature type="region of interest" description="Disordered" evidence="1">
    <location>
        <begin position="617"/>
        <end position="654"/>
    </location>
</feature>
<gene>
    <name evidence="3" type="ORF">HPB51_003830</name>
</gene>
<dbReference type="SMART" id="SM00443">
    <property type="entry name" value="G_patch"/>
    <property type="match status" value="1"/>
</dbReference>
<feature type="compositionally biased region" description="Polar residues" evidence="1">
    <location>
        <begin position="318"/>
        <end position="332"/>
    </location>
</feature>
<evidence type="ECO:0000313" key="3">
    <source>
        <dbReference type="EMBL" id="KAH8034989.1"/>
    </source>
</evidence>
<evidence type="ECO:0000313" key="4">
    <source>
        <dbReference type="Proteomes" id="UP000821866"/>
    </source>
</evidence>
<reference evidence="3" key="1">
    <citation type="journal article" date="2020" name="Cell">
        <title>Large-Scale Comparative Analyses of Tick Genomes Elucidate Their Genetic Diversity and Vector Capacities.</title>
        <authorList>
            <consortium name="Tick Genome and Microbiome Consortium (TIGMIC)"/>
            <person name="Jia N."/>
            <person name="Wang J."/>
            <person name="Shi W."/>
            <person name="Du L."/>
            <person name="Sun Y."/>
            <person name="Zhan W."/>
            <person name="Jiang J.F."/>
            <person name="Wang Q."/>
            <person name="Zhang B."/>
            <person name="Ji P."/>
            <person name="Bell-Sakyi L."/>
            <person name="Cui X.M."/>
            <person name="Yuan T.T."/>
            <person name="Jiang B.G."/>
            <person name="Yang W.F."/>
            <person name="Lam T.T."/>
            <person name="Chang Q.C."/>
            <person name="Ding S.J."/>
            <person name="Wang X.J."/>
            <person name="Zhu J.G."/>
            <person name="Ruan X.D."/>
            <person name="Zhao L."/>
            <person name="Wei J.T."/>
            <person name="Ye R.Z."/>
            <person name="Que T.C."/>
            <person name="Du C.H."/>
            <person name="Zhou Y.H."/>
            <person name="Cheng J.X."/>
            <person name="Dai P.F."/>
            <person name="Guo W.B."/>
            <person name="Han X.H."/>
            <person name="Huang E.J."/>
            <person name="Li L.F."/>
            <person name="Wei W."/>
            <person name="Gao Y.C."/>
            <person name="Liu J.Z."/>
            <person name="Shao H.Z."/>
            <person name="Wang X."/>
            <person name="Wang C.C."/>
            <person name="Yang T.C."/>
            <person name="Huo Q.B."/>
            <person name="Li W."/>
            <person name="Chen H.Y."/>
            <person name="Chen S.E."/>
            <person name="Zhou L.G."/>
            <person name="Ni X.B."/>
            <person name="Tian J.H."/>
            <person name="Sheng Y."/>
            <person name="Liu T."/>
            <person name="Pan Y.S."/>
            <person name="Xia L.Y."/>
            <person name="Li J."/>
            <person name="Zhao F."/>
            <person name="Cao W.C."/>
        </authorList>
    </citation>
    <scope>NUCLEOTIDE SEQUENCE</scope>
    <source>
        <strain evidence="3">Rmic-2018</strain>
    </source>
</reference>
<name>A0A9J6ELJ5_RHIMP</name>
<proteinExistence type="predicted"/>
<dbReference type="PROSITE" id="PS50174">
    <property type="entry name" value="G_PATCH"/>
    <property type="match status" value="1"/>
</dbReference>
<evidence type="ECO:0000259" key="2">
    <source>
        <dbReference type="PROSITE" id="PS50174"/>
    </source>
</evidence>
<dbReference type="Proteomes" id="UP000821866">
    <property type="component" value="Chromosome 11"/>
</dbReference>
<feature type="compositionally biased region" description="Polar residues" evidence="1">
    <location>
        <begin position="136"/>
        <end position="148"/>
    </location>
</feature>
<protein>
    <recommendedName>
        <fullName evidence="2">G-patch domain-containing protein</fullName>
    </recommendedName>
</protein>
<reference evidence="3" key="2">
    <citation type="submission" date="2021-09" db="EMBL/GenBank/DDBJ databases">
        <authorList>
            <person name="Jia N."/>
            <person name="Wang J."/>
            <person name="Shi W."/>
            <person name="Du L."/>
            <person name="Sun Y."/>
            <person name="Zhan W."/>
            <person name="Jiang J."/>
            <person name="Wang Q."/>
            <person name="Zhang B."/>
            <person name="Ji P."/>
            <person name="Sakyi L.B."/>
            <person name="Cui X."/>
            <person name="Yuan T."/>
            <person name="Jiang B."/>
            <person name="Yang W."/>
            <person name="Lam T.T.-Y."/>
            <person name="Chang Q."/>
            <person name="Ding S."/>
            <person name="Wang X."/>
            <person name="Zhu J."/>
            <person name="Ruan X."/>
            <person name="Zhao L."/>
            <person name="Wei J."/>
            <person name="Que T."/>
            <person name="Du C."/>
            <person name="Cheng J."/>
            <person name="Dai P."/>
            <person name="Han X."/>
            <person name="Huang E."/>
            <person name="Gao Y."/>
            <person name="Liu J."/>
            <person name="Shao H."/>
            <person name="Ye R."/>
            <person name="Li L."/>
            <person name="Wei W."/>
            <person name="Wang X."/>
            <person name="Wang C."/>
            <person name="Huo Q."/>
            <person name="Li W."/>
            <person name="Guo W."/>
            <person name="Chen H."/>
            <person name="Chen S."/>
            <person name="Zhou L."/>
            <person name="Zhou L."/>
            <person name="Ni X."/>
            <person name="Tian J."/>
            <person name="Zhou Y."/>
            <person name="Sheng Y."/>
            <person name="Liu T."/>
            <person name="Pan Y."/>
            <person name="Xia L."/>
            <person name="Li J."/>
            <person name="Zhao F."/>
            <person name="Cao W."/>
        </authorList>
    </citation>
    <scope>NUCLEOTIDE SEQUENCE</scope>
    <source>
        <strain evidence="3">Rmic-2018</strain>
        <tissue evidence="3">Larvae</tissue>
    </source>
</reference>
<feature type="compositionally biased region" description="Basic and acidic residues" evidence="1">
    <location>
        <begin position="617"/>
        <end position="630"/>
    </location>
</feature>
<dbReference type="GO" id="GO:0003676">
    <property type="term" value="F:nucleic acid binding"/>
    <property type="evidence" value="ECO:0007669"/>
    <property type="project" value="InterPro"/>
</dbReference>
<feature type="compositionally biased region" description="Basic and acidic residues" evidence="1">
    <location>
        <begin position="428"/>
        <end position="448"/>
    </location>
</feature>
<feature type="region of interest" description="Disordered" evidence="1">
    <location>
        <begin position="163"/>
        <end position="563"/>
    </location>
</feature>
<dbReference type="VEuPathDB" id="VectorBase:LOC119181285"/>
<accession>A0A9J6ELJ5</accession>
<dbReference type="Pfam" id="PF01585">
    <property type="entry name" value="G-patch"/>
    <property type="match status" value="1"/>
</dbReference>
<feature type="domain" description="G-patch" evidence="2">
    <location>
        <begin position="6"/>
        <end position="52"/>
    </location>
</feature>
<comment type="caution">
    <text evidence="3">The sequence shown here is derived from an EMBL/GenBank/DDBJ whole genome shotgun (WGS) entry which is preliminary data.</text>
</comment>
<feature type="compositionally biased region" description="Basic and acidic residues" evidence="1">
    <location>
        <begin position="374"/>
        <end position="383"/>
    </location>
</feature>
<sequence>MKGRPSYAYSERLMKKMGWTEGKGLGKNENGSPDFIRPKVKVNTKGIGFTGVDDRWIEHQEAFDSLLGNLNDGNPAAKEDKLISVEERAFKLGGRVHYSKFLRGKDLSQKKKEDLNAIVVKRKNKKDLESVRGADSNGQGDLSGVKTHTSSLSYQEYFAQRMKASKRRRGLEEDGDSQSCEQNRESGGEDSEMKSVKKSKRFEKNTSAQNEWTSCTDKDKVGTGLALNGVYTENAGSSQDENVQPKKKKKKLKDKFDDGSRSQSSEMSVEQREETLMKDPVEVATMPDKFCQESVVPERRKKPKHADDSEPTLLEATVSHTEPCSEGGVSQQVKRKSRHKSCDSGESEEFENVASSAERALKEDVLKKQKKSKRAVENEEMFKQHGQLKKLKRDLADEDEQIEQEDRSQVRKRGTSKAAVLDANAEVLPKDCELGKPKQKQEAKEKKGVAKLNAKASAREGSSQLLEVASKKCEQEQEENDEYGKQIGGACVKAKSVPKQNLKEDASFGNRNPQQKQTNQNTKGNKQSKQGQEDIAAAEKGHSEEDVPRRQKKSKCTAKNEAVFEQCGQSKKLKCDLADENEQIKQEGVSQVRKRGTSEAVVLGANAEVLSKDCELGKPKQKQEAKEKKGVAKLNAKANAREGSSQQQEVASKKSCSSARLEEGTWMPYFNPNISVRAIDDRTAASMAQWVVDTVENSGSKITPYKACHLDKETYAALLSEHILKRHRTSNWMQIPGYGSDSWVQGIVNYLKSEMLVKGQKDASSSASKVVE</sequence>
<dbReference type="GO" id="GO:0010521">
    <property type="term" value="F:telomerase inhibitor activity"/>
    <property type="evidence" value="ECO:0007669"/>
    <property type="project" value="TreeGrafter"/>
</dbReference>
<keyword evidence="4" id="KW-1185">Reference proteome</keyword>
<feature type="compositionally biased region" description="Basic and acidic residues" evidence="1">
    <location>
        <begin position="537"/>
        <end position="549"/>
    </location>
</feature>